<protein>
    <submittedName>
        <fullName evidence="1">Uncharacterized protein</fullName>
    </submittedName>
</protein>
<dbReference type="Proteomes" id="UP001151582">
    <property type="component" value="Unassembled WGS sequence"/>
</dbReference>
<name>A0A9W8E9N9_9FUNG</name>
<evidence type="ECO:0000313" key="1">
    <source>
        <dbReference type="EMBL" id="KAJ1979567.1"/>
    </source>
</evidence>
<evidence type="ECO:0000313" key="2">
    <source>
        <dbReference type="Proteomes" id="UP001151582"/>
    </source>
</evidence>
<accession>A0A9W8E9N9</accession>
<organism evidence="1 2">
    <name type="scientific">Dimargaris verticillata</name>
    <dbReference type="NCBI Taxonomy" id="2761393"/>
    <lineage>
        <taxon>Eukaryota</taxon>
        <taxon>Fungi</taxon>
        <taxon>Fungi incertae sedis</taxon>
        <taxon>Zoopagomycota</taxon>
        <taxon>Kickxellomycotina</taxon>
        <taxon>Dimargaritomycetes</taxon>
        <taxon>Dimargaritales</taxon>
        <taxon>Dimargaritaceae</taxon>
        <taxon>Dimargaris</taxon>
    </lineage>
</organism>
<reference evidence="1" key="1">
    <citation type="submission" date="2022-07" db="EMBL/GenBank/DDBJ databases">
        <title>Phylogenomic reconstructions and comparative analyses of Kickxellomycotina fungi.</title>
        <authorList>
            <person name="Reynolds N.K."/>
            <person name="Stajich J.E."/>
            <person name="Barry K."/>
            <person name="Grigoriev I.V."/>
            <person name="Crous P."/>
            <person name="Smith M.E."/>
        </authorList>
    </citation>
    <scope>NUCLEOTIDE SEQUENCE</scope>
    <source>
        <strain evidence="1">RSA 567</strain>
    </source>
</reference>
<proteinExistence type="predicted"/>
<sequence>MSSNHGESSWDSVREMIHKRIVTFIHLRRVVGSSHSLFLNTIEIPRDDLLSYYSNSRMRQRAHQYFVLGLSLGPILNINTADDFIRSLNMLMNEYQEYIAEGEKHRKKPFFRKTKSIDEGNGVAAMSTFLLHNASNHSFASTAMLPNGSIVHSGTGGFLAQSGGAPSLHHGSSMTAAGTTAMAASTTTAAPTYVPEDMAFVYLDAKSYPFDMDYVQTFDTLCEVLCLVYNRIADTIATLSQTQALQDTIHKIDAKFKKIIYIITKEIDELARQAIGDEFSALGYYSVAKSSGPNASFSMAWDPSEG</sequence>
<dbReference type="OrthoDB" id="14339at2759"/>
<dbReference type="PANTHER" id="PTHR37332:SF1">
    <property type="entry name" value="ELMO DOMAIN-CONTAINING PROTEIN"/>
    <property type="match status" value="1"/>
</dbReference>
<dbReference type="PANTHER" id="PTHR37332">
    <property type="entry name" value="EXPRESSED PROTEIN"/>
    <property type="match status" value="1"/>
</dbReference>
<keyword evidence="2" id="KW-1185">Reference proteome</keyword>
<dbReference type="EMBL" id="JANBQB010000212">
    <property type="protein sequence ID" value="KAJ1979567.1"/>
    <property type="molecule type" value="Genomic_DNA"/>
</dbReference>
<gene>
    <name evidence="1" type="ORF">H4R34_002778</name>
</gene>
<comment type="caution">
    <text evidence="1">The sequence shown here is derived from an EMBL/GenBank/DDBJ whole genome shotgun (WGS) entry which is preliminary data.</text>
</comment>
<dbReference type="AlphaFoldDB" id="A0A9W8E9N9"/>